<proteinExistence type="predicted"/>
<protein>
    <submittedName>
        <fullName evidence="1">Uncharacterized protein</fullName>
    </submittedName>
</protein>
<sequence length="122" mass="13301">MIICNPYKRQSNEHAQENSAGSRYCLIKGQRVNGDGAKMLMPSANETARIRTHAAGAPREVALRDGFSSILRPQRSPDARNVTVLAAKQNMTSKGELWCAQARPATRVDGPRSANARPLCVL</sequence>
<comment type="caution">
    <text evidence="1">The sequence shown here is derived from an EMBL/GenBank/DDBJ whole genome shotgun (WGS) entry which is preliminary data.</text>
</comment>
<dbReference type="Proteomes" id="UP000299102">
    <property type="component" value="Unassembled WGS sequence"/>
</dbReference>
<name>A0A4C1ZD57_EUMVA</name>
<accession>A0A4C1ZD57</accession>
<keyword evidence="2" id="KW-1185">Reference proteome</keyword>
<organism evidence="1 2">
    <name type="scientific">Eumeta variegata</name>
    <name type="common">Bagworm moth</name>
    <name type="synonym">Eumeta japonica</name>
    <dbReference type="NCBI Taxonomy" id="151549"/>
    <lineage>
        <taxon>Eukaryota</taxon>
        <taxon>Metazoa</taxon>
        <taxon>Ecdysozoa</taxon>
        <taxon>Arthropoda</taxon>
        <taxon>Hexapoda</taxon>
        <taxon>Insecta</taxon>
        <taxon>Pterygota</taxon>
        <taxon>Neoptera</taxon>
        <taxon>Endopterygota</taxon>
        <taxon>Lepidoptera</taxon>
        <taxon>Glossata</taxon>
        <taxon>Ditrysia</taxon>
        <taxon>Tineoidea</taxon>
        <taxon>Psychidae</taxon>
        <taxon>Oiketicinae</taxon>
        <taxon>Eumeta</taxon>
    </lineage>
</organism>
<gene>
    <name evidence="1" type="ORF">EVAR_89540_1</name>
</gene>
<evidence type="ECO:0000313" key="1">
    <source>
        <dbReference type="EMBL" id="GBP84557.1"/>
    </source>
</evidence>
<reference evidence="1 2" key="1">
    <citation type="journal article" date="2019" name="Commun. Biol.">
        <title>The bagworm genome reveals a unique fibroin gene that provides high tensile strength.</title>
        <authorList>
            <person name="Kono N."/>
            <person name="Nakamura H."/>
            <person name="Ohtoshi R."/>
            <person name="Tomita M."/>
            <person name="Numata K."/>
            <person name="Arakawa K."/>
        </authorList>
    </citation>
    <scope>NUCLEOTIDE SEQUENCE [LARGE SCALE GENOMIC DNA]</scope>
</reference>
<evidence type="ECO:0000313" key="2">
    <source>
        <dbReference type="Proteomes" id="UP000299102"/>
    </source>
</evidence>
<dbReference type="EMBL" id="BGZK01001687">
    <property type="protein sequence ID" value="GBP84557.1"/>
    <property type="molecule type" value="Genomic_DNA"/>
</dbReference>
<dbReference type="AlphaFoldDB" id="A0A4C1ZD57"/>